<protein>
    <submittedName>
        <fullName evidence="2">Uncharacterized protein</fullName>
    </submittedName>
</protein>
<dbReference type="EMBL" id="JAGTAR010000042">
    <property type="protein sequence ID" value="MBR8537890.1"/>
    <property type="molecule type" value="Genomic_DNA"/>
</dbReference>
<organism evidence="2 3">
    <name type="scientific">Carboxylicivirga sediminis</name>
    <dbReference type="NCBI Taxonomy" id="2006564"/>
    <lineage>
        <taxon>Bacteria</taxon>
        <taxon>Pseudomonadati</taxon>
        <taxon>Bacteroidota</taxon>
        <taxon>Bacteroidia</taxon>
        <taxon>Marinilabiliales</taxon>
        <taxon>Marinilabiliaceae</taxon>
        <taxon>Carboxylicivirga</taxon>
    </lineage>
</organism>
<evidence type="ECO:0000313" key="3">
    <source>
        <dbReference type="Proteomes" id="UP000679220"/>
    </source>
</evidence>
<dbReference type="AlphaFoldDB" id="A0A941FBD9"/>
<name>A0A941FBD9_9BACT</name>
<feature type="region of interest" description="Disordered" evidence="1">
    <location>
        <begin position="12"/>
        <end position="33"/>
    </location>
</feature>
<comment type="caution">
    <text evidence="2">The sequence shown here is derived from an EMBL/GenBank/DDBJ whole genome shotgun (WGS) entry which is preliminary data.</text>
</comment>
<dbReference type="Proteomes" id="UP000679220">
    <property type="component" value="Unassembled WGS sequence"/>
</dbReference>
<keyword evidence="3" id="KW-1185">Reference proteome</keyword>
<sequence length="69" mass="7240">MLTVVMGHAGCPNPIDRHKHRSAGNPGDAVTAEKRHCGSHKALVRGNYIDGGYPGCGCTLAGSDFENPH</sequence>
<evidence type="ECO:0000313" key="2">
    <source>
        <dbReference type="EMBL" id="MBR8537890.1"/>
    </source>
</evidence>
<reference evidence="2" key="1">
    <citation type="journal article" date="2018" name="Int. J. Syst. Evol. Microbiol.">
        <title>Carboxylicivirga sediminis sp. nov., isolated from coastal sediment.</title>
        <authorList>
            <person name="Wang F.Q."/>
            <person name="Ren L.H."/>
            <person name="Zou R.J."/>
            <person name="Sun Y.Z."/>
            <person name="Liu X.J."/>
            <person name="Jiang F."/>
            <person name="Liu L.J."/>
        </authorList>
    </citation>
    <scope>NUCLEOTIDE SEQUENCE</scope>
    <source>
        <strain evidence="2">JR1</strain>
    </source>
</reference>
<proteinExistence type="predicted"/>
<evidence type="ECO:0000256" key="1">
    <source>
        <dbReference type="SAM" id="MobiDB-lite"/>
    </source>
</evidence>
<dbReference type="RefSeq" id="WP_212192915.1">
    <property type="nucleotide sequence ID" value="NZ_JAGTAR010000042.1"/>
</dbReference>
<gene>
    <name evidence="2" type="ORF">KDU71_20125</name>
</gene>
<reference evidence="2" key="2">
    <citation type="submission" date="2021-04" db="EMBL/GenBank/DDBJ databases">
        <authorList>
            <person name="Zhang T."/>
            <person name="Zhang Y."/>
            <person name="Lu D."/>
            <person name="Zuo D."/>
            <person name="Du Z."/>
        </authorList>
    </citation>
    <scope>NUCLEOTIDE SEQUENCE</scope>
    <source>
        <strain evidence="2">JR1</strain>
    </source>
</reference>
<accession>A0A941FBD9</accession>